<name>A0A8K0CUY0_IGNLU</name>
<evidence type="ECO:0000256" key="1">
    <source>
        <dbReference type="ARBA" id="ARBA00005964"/>
    </source>
</evidence>
<evidence type="ECO:0000259" key="7">
    <source>
        <dbReference type="Pfam" id="PF00135"/>
    </source>
</evidence>
<proteinExistence type="inferred from homology"/>
<dbReference type="PROSITE" id="PS00941">
    <property type="entry name" value="CARBOXYLESTERASE_B_2"/>
    <property type="match status" value="1"/>
</dbReference>
<evidence type="ECO:0000313" key="9">
    <source>
        <dbReference type="Proteomes" id="UP000801492"/>
    </source>
</evidence>
<evidence type="ECO:0000313" key="8">
    <source>
        <dbReference type="EMBL" id="KAF2892969.1"/>
    </source>
</evidence>
<dbReference type="SUPFAM" id="SSF53474">
    <property type="entry name" value="alpha/beta-Hydrolases"/>
    <property type="match status" value="1"/>
</dbReference>
<dbReference type="InterPro" id="IPR019826">
    <property type="entry name" value="Carboxylesterase_B_AS"/>
</dbReference>
<comment type="similarity">
    <text evidence="1 6">Belongs to the type-B carboxylesterase/lipase family.</text>
</comment>
<reference evidence="8" key="1">
    <citation type="submission" date="2019-08" db="EMBL/GenBank/DDBJ databases">
        <title>The genome of the North American firefly Photinus pyralis.</title>
        <authorList>
            <consortium name="Photinus pyralis genome working group"/>
            <person name="Fallon T.R."/>
            <person name="Sander Lower S.E."/>
            <person name="Weng J.-K."/>
        </authorList>
    </citation>
    <scope>NUCLEOTIDE SEQUENCE</scope>
    <source>
        <strain evidence="8">TRF0915ILg1</strain>
        <tissue evidence="8">Whole body</tissue>
    </source>
</reference>
<protein>
    <recommendedName>
        <fullName evidence="6">Carboxylic ester hydrolase</fullName>
        <ecNumber evidence="6">3.1.1.-</ecNumber>
    </recommendedName>
</protein>
<organism evidence="8 9">
    <name type="scientific">Ignelater luminosus</name>
    <name type="common">Cucubano</name>
    <name type="synonym">Pyrophorus luminosus</name>
    <dbReference type="NCBI Taxonomy" id="2038154"/>
    <lineage>
        <taxon>Eukaryota</taxon>
        <taxon>Metazoa</taxon>
        <taxon>Ecdysozoa</taxon>
        <taxon>Arthropoda</taxon>
        <taxon>Hexapoda</taxon>
        <taxon>Insecta</taxon>
        <taxon>Pterygota</taxon>
        <taxon>Neoptera</taxon>
        <taxon>Endopterygota</taxon>
        <taxon>Coleoptera</taxon>
        <taxon>Polyphaga</taxon>
        <taxon>Elateriformia</taxon>
        <taxon>Elateroidea</taxon>
        <taxon>Elateridae</taxon>
        <taxon>Agrypninae</taxon>
        <taxon>Pyrophorini</taxon>
        <taxon>Ignelater</taxon>
    </lineage>
</organism>
<dbReference type="EC" id="3.1.1.-" evidence="6"/>
<sequence>MPPVEVEAWTGILNATKPHAICTQIDVFFNDYEVKGKEDCLYLDIYKPQESQSKGKLLPVLFYIHGGGFMSGEANAKLYGPDLLLDKDVILVTTNYRVGTLGFLSTGDEVVPGNNGLKDQSFALKWTKNNIIHFGGDPNKITIFGQSAGGASVHFQVLSPLSKGLFHAAIAHSGSAVSLWSVAPEGQQARNTKRLGQLLNCSTNSNKELVNCLRKVNAYDIVEQDKAFMEFSYDPEIPFKPVVEPDIEGAFITKHPVDIIKSGKVANVPLIFGITTEDGAFKSAALYNDSKLIDRLNKDFNHIIPLSLLYDETSTETDTNYITSKIKEFYFDNKDVDNTTVLQLTNLYTDFLFFYPQNLATRLHVKHTTSPVYNFVYGYTGSISLAPFLGDSTRDYGSCHGDDTIFILYNSFFEGYKPTPSDQKIIDLLTTMWVNVANTGNPTASLDNIIKTKWLPIESEEKLLYYFIKNENETEMVENIYSERTKFWEKLPLYSKNNTFITPL</sequence>
<dbReference type="InterPro" id="IPR019819">
    <property type="entry name" value="Carboxylesterase_B_CS"/>
</dbReference>
<evidence type="ECO:0000256" key="5">
    <source>
        <dbReference type="ARBA" id="ARBA00023180"/>
    </source>
</evidence>
<evidence type="ECO:0000256" key="3">
    <source>
        <dbReference type="ARBA" id="ARBA00022801"/>
    </source>
</evidence>
<keyword evidence="9" id="KW-1185">Reference proteome</keyword>
<dbReference type="InterPro" id="IPR002018">
    <property type="entry name" value="CarbesteraseB"/>
</dbReference>
<dbReference type="AlphaFoldDB" id="A0A8K0CUY0"/>
<keyword evidence="3 6" id="KW-0378">Hydrolase</keyword>
<keyword evidence="2" id="KW-0719">Serine esterase</keyword>
<keyword evidence="4" id="KW-1015">Disulfide bond</keyword>
<gene>
    <name evidence="8" type="ORF">ILUMI_13203</name>
</gene>
<keyword evidence="5" id="KW-0325">Glycoprotein</keyword>
<dbReference type="Proteomes" id="UP000801492">
    <property type="component" value="Unassembled WGS sequence"/>
</dbReference>
<dbReference type="Pfam" id="PF00135">
    <property type="entry name" value="COesterase"/>
    <property type="match status" value="1"/>
</dbReference>
<feature type="domain" description="Carboxylesterase type B" evidence="7">
    <location>
        <begin position="2"/>
        <end position="488"/>
    </location>
</feature>
<dbReference type="OrthoDB" id="19653at2759"/>
<evidence type="ECO:0000256" key="6">
    <source>
        <dbReference type="RuleBase" id="RU361235"/>
    </source>
</evidence>
<evidence type="ECO:0000256" key="4">
    <source>
        <dbReference type="ARBA" id="ARBA00023157"/>
    </source>
</evidence>
<dbReference type="PANTHER" id="PTHR43142:SF1">
    <property type="entry name" value="CARBOXYLIC ESTER HYDROLASE"/>
    <property type="match status" value="1"/>
</dbReference>
<comment type="caution">
    <text evidence="8">The sequence shown here is derived from an EMBL/GenBank/DDBJ whole genome shotgun (WGS) entry which is preliminary data.</text>
</comment>
<dbReference type="PROSITE" id="PS00122">
    <property type="entry name" value="CARBOXYLESTERASE_B_1"/>
    <property type="match status" value="1"/>
</dbReference>
<dbReference type="Gene3D" id="3.40.50.1820">
    <property type="entry name" value="alpha/beta hydrolase"/>
    <property type="match status" value="1"/>
</dbReference>
<dbReference type="EMBL" id="VTPC01008322">
    <property type="protein sequence ID" value="KAF2892969.1"/>
    <property type="molecule type" value="Genomic_DNA"/>
</dbReference>
<accession>A0A8K0CUY0</accession>
<dbReference type="PANTHER" id="PTHR43142">
    <property type="entry name" value="CARBOXYLIC ESTER HYDROLASE"/>
    <property type="match status" value="1"/>
</dbReference>
<evidence type="ECO:0000256" key="2">
    <source>
        <dbReference type="ARBA" id="ARBA00022487"/>
    </source>
</evidence>
<dbReference type="GO" id="GO:0052689">
    <property type="term" value="F:carboxylic ester hydrolase activity"/>
    <property type="evidence" value="ECO:0007669"/>
    <property type="project" value="UniProtKB-KW"/>
</dbReference>
<dbReference type="InterPro" id="IPR029058">
    <property type="entry name" value="AB_hydrolase_fold"/>
</dbReference>